<proteinExistence type="predicted"/>
<gene>
    <name evidence="1" type="ORF">HAX54_014794</name>
</gene>
<sequence length="136" mass="15358">MTSYPMICLRDFPTLVSGTTLPRLQCDYATNGLNCSSNSKVQAISLKYLTNQDKAYILDYSTVPSRTFSGTHMKTILTACAQSSVESCEVVLLQSSFSLQRLRNQQCIKSQWCPGHKLLKERSEPEVGFFKCRQCR</sequence>
<evidence type="ECO:0000313" key="1">
    <source>
        <dbReference type="EMBL" id="MCD7473157.1"/>
    </source>
</evidence>
<comment type="caution">
    <text evidence="1">The sequence shown here is derived from an EMBL/GenBank/DDBJ whole genome shotgun (WGS) entry which is preliminary data.</text>
</comment>
<protein>
    <submittedName>
        <fullName evidence="1">Uncharacterized protein</fullName>
    </submittedName>
</protein>
<dbReference type="EMBL" id="JACEIK010001929">
    <property type="protein sequence ID" value="MCD7473157.1"/>
    <property type="molecule type" value="Genomic_DNA"/>
</dbReference>
<name>A0ABS8TNM3_DATST</name>
<dbReference type="Proteomes" id="UP000823775">
    <property type="component" value="Unassembled WGS sequence"/>
</dbReference>
<organism evidence="1 2">
    <name type="scientific">Datura stramonium</name>
    <name type="common">Jimsonweed</name>
    <name type="synonym">Common thornapple</name>
    <dbReference type="NCBI Taxonomy" id="4076"/>
    <lineage>
        <taxon>Eukaryota</taxon>
        <taxon>Viridiplantae</taxon>
        <taxon>Streptophyta</taxon>
        <taxon>Embryophyta</taxon>
        <taxon>Tracheophyta</taxon>
        <taxon>Spermatophyta</taxon>
        <taxon>Magnoliopsida</taxon>
        <taxon>eudicotyledons</taxon>
        <taxon>Gunneridae</taxon>
        <taxon>Pentapetalae</taxon>
        <taxon>asterids</taxon>
        <taxon>lamiids</taxon>
        <taxon>Solanales</taxon>
        <taxon>Solanaceae</taxon>
        <taxon>Solanoideae</taxon>
        <taxon>Datureae</taxon>
        <taxon>Datura</taxon>
    </lineage>
</organism>
<keyword evidence="2" id="KW-1185">Reference proteome</keyword>
<reference evidence="1 2" key="1">
    <citation type="journal article" date="2021" name="BMC Genomics">
        <title>Datura genome reveals duplications of psychoactive alkaloid biosynthetic genes and high mutation rate following tissue culture.</title>
        <authorList>
            <person name="Rajewski A."/>
            <person name="Carter-House D."/>
            <person name="Stajich J."/>
            <person name="Litt A."/>
        </authorList>
    </citation>
    <scope>NUCLEOTIDE SEQUENCE [LARGE SCALE GENOMIC DNA]</scope>
    <source>
        <strain evidence="1">AR-01</strain>
    </source>
</reference>
<accession>A0ABS8TNM3</accession>
<evidence type="ECO:0000313" key="2">
    <source>
        <dbReference type="Proteomes" id="UP000823775"/>
    </source>
</evidence>